<protein>
    <submittedName>
        <fullName evidence="1">DUF4302 domain-containing protein</fullName>
    </submittedName>
</protein>
<dbReference type="InterPro" id="IPR025396">
    <property type="entry name" value="DUF4302"/>
</dbReference>
<evidence type="ECO:0000313" key="1">
    <source>
        <dbReference type="EMBL" id="MBC9931125.1"/>
    </source>
</evidence>
<dbReference type="RefSeq" id="WP_188088160.1">
    <property type="nucleotide sequence ID" value="NZ_JACVFC010000001.1"/>
</dbReference>
<evidence type="ECO:0000313" key="2">
    <source>
        <dbReference type="Proteomes" id="UP000659124"/>
    </source>
</evidence>
<dbReference type="EMBL" id="JACVFC010000001">
    <property type="protein sequence ID" value="MBC9931125.1"/>
    <property type="molecule type" value="Genomic_DNA"/>
</dbReference>
<comment type="caution">
    <text evidence="1">The sequence shown here is derived from an EMBL/GenBank/DDBJ whole genome shotgun (WGS) entry which is preliminary data.</text>
</comment>
<dbReference type="Pfam" id="PF14135">
    <property type="entry name" value="DUF4302"/>
    <property type="match status" value="1"/>
</dbReference>
<dbReference type="PROSITE" id="PS51257">
    <property type="entry name" value="PROKAR_LIPOPROTEIN"/>
    <property type="match status" value="1"/>
</dbReference>
<keyword evidence="2" id="KW-1185">Reference proteome</keyword>
<reference evidence="1 2" key="1">
    <citation type="submission" date="2020-09" db="EMBL/GenBank/DDBJ databases">
        <title>Genome sequences of type strains of Chitinophaga qingshengii and Chitinophaga varians.</title>
        <authorList>
            <person name="Kittiwongwattana C."/>
        </authorList>
    </citation>
    <scope>NUCLEOTIDE SEQUENCE [LARGE SCALE GENOMIC DNA]</scope>
    <source>
        <strain evidence="1 2">JCM 30026</strain>
    </source>
</reference>
<dbReference type="Proteomes" id="UP000659124">
    <property type="component" value="Unassembled WGS sequence"/>
</dbReference>
<sequence>MKKITLYTLLAMASMACNKSSDPFMEDPDKRLTQRLEENMQLLTSSQYGWKATIYPKGGKGFYYYFKFNKDNSVEMVSDFNSTTAVTPKVSTFRLKALQWPTLIFDTYNYIHLPNDPVPGNSGGTAGAGLQSDFQFAMDKMTGDTFYIKGIDRQNMMMMVKLTTAEQQDILAGKIADRMADNNTYVSTVAAPYIKFKDDKAIDAAISTASRRIRFTYIDDKNAANSKVRAFAFSPNGLILDSAFVYNGISIRELLWDAANKVYYVKSGNDTYNLQAGTMPVVPLNLLFGPGKDYTAIDYTPAVLKGTLQTDFNAVFTQCAAGIKAFNNTYTLNTIRIMQTDQTFTLRFAFSSPTTNYLANIVYNVTKNPDGSLKLIFASADGNAGALAAALTSARNYFETNTFNLSWVPNTIQGSTLVLGGLVKTTNNAQFFYGTVGN</sequence>
<gene>
    <name evidence="1" type="ORF">ICL07_12115</name>
</gene>
<name>A0ABR7TMA8_9BACT</name>
<organism evidence="1 2">
    <name type="scientific">Chitinophaga qingshengii</name>
    <dbReference type="NCBI Taxonomy" id="1569794"/>
    <lineage>
        <taxon>Bacteria</taxon>
        <taxon>Pseudomonadati</taxon>
        <taxon>Bacteroidota</taxon>
        <taxon>Chitinophagia</taxon>
        <taxon>Chitinophagales</taxon>
        <taxon>Chitinophagaceae</taxon>
        <taxon>Chitinophaga</taxon>
    </lineage>
</organism>
<proteinExistence type="predicted"/>
<accession>A0ABR7TMA8</accession>